<dbReference type="EMBL" id="JAAMPC010000001">
    <property type="protein sequence ID" value="KAG2330943.1"/>
    <property type="molecule type" value="Genomic_DNA"/>
</dbReference>
<accession>A0A8X7WMT9</accession>
<feature type="region of interest" description="Disordered" evidence="1">
    <location>
        <begin position="1"/>
        <end position="44"/>
    </location>
</feature>
<evidence type="ECO:0000256" key="1">
    <source>
        <dbReference type="SAM" id="MobiDB-lite"/>
    </source>
</evidence>
<sequence length="126" mass="14529">MEVPKKRRPHAGDGIDEAEKCGSDSKKHKKNNGDGFSEDETMRMHDNHCDGRRQMIASKRGHGVTMSIKIHREQLVGFLPLDLIPNLMSFLRMLPRNKPVKRHRQIRRLQDTAEDDPMTESRDTDA</sequence>
<keyword evidence="3" id="KW-1185">Reference proteome</keyword>
<gene>
    <name evidence="2" type="ORF">Bca52824_002123</name>
</gene>
<name>A0A8X7WMT9_BRACI</name>
<feature type="compositionally biased region" description="Basic and acidic residues" evidence="1">
    <location>
        <begin position="10"/>
        <end position="25"/>
    </location>
</feature>
<comment type="caution">
    <text evidence="2">The sequence shown here is derived from an EMBL/GenBank/DDBJ whole genome shotgun (WGS) entry which is preliminary data.</text>
</comment>
<proteinExistence type="predicted"/>
<organism evidence="2 3">
    <name type="scientific">Brassica carinata</name>
    <name type="common">Ethiopian mustard</name>
    <name type="synonym">Abyssinian cabbage</name>
    <dbReference type="NCBI Taxonomy" id="52824"/>
    <lineage>
        <taxon>Eukaryota</taxon>
        <taxon>Viridiplantae</taxon>
        <taxon>Streptophyta</taxon>
        <taxon>Embryophyta</taxon>
        <taxon>Tracheophyta</taxon>
        <taxon>Spermatophyta</taxon>
        <taxon>Magnoliopsida</taxon>
        <taxon>eudicotyledons</taxon>
        <taxon>Gunneridae</taxon>
        <taxon>Pentapetalae</taxon>
        <taxon>rosids</taxon>
        <taxon>malvids</taxon>
        <taxon>Brassicales</taxon>
        <taxon>Brassicaceae</taxon>
        <taxon>Brassiceae</taxon>
        <taxon>Brassica</taxon>
    </lineage>
</organism>
<reference evidence="2 3" key="1">
    <citation type="submission" date="2020-02" db="EMBL/GenBank/DDBJ databases">
        <authorList>
            <person name="Ma Q."/>
            <person name="Huang Y."/>
            <person name="Song X."/>
            <person name="Pei D."/>
        </authorList>
    </citation>
    <scope>NUCLEOTIDE SEQUENCE [LARGE SCALE GENOMIC DNA]</scope>
    <source>
        <strain evidence="2">Sxm20200214</strain>
        <tissue evidence="2">Leaf</tissue>
    </source>
</reference>
<dbReference type="Proteomes" id="UP000886595">
    <property type="component" value="Unassembled WGS sequence"/>
</dbReference>
<dbReference type="AlphaFoldDB" id="A0A8X7WMT9"/>
<evidence type="ECO:0000313" key="2">
    <source>
        <dbReference type="EMBL" id="KAG2330943.1"/>
    </source>
</evidence>
<feature type="region of interest" description="Disordered" evidence="1">
    <location>
        <begin position="100"/>
        <end position="126"/>
    </location>
</feature>
<protein>
    <submittedName>
        <fullName evidence="2">Uncharacterized protein</fullName>
    </submittedName>
</protein>
<evidence type="ECO:0000313" key="3">
    <source>
        <dbReference type="Proteomes" id="UP000886595"/>
    </source>
</evidence>